<dbReference type="Proteomes" id="UP001220256">
    <property type="component" value="Unassembled WGS sequence"/>
</dbReference>
<keyword evidence="2" id="KW-1185">Reference proteome</keyword>
<protein>
    <submittedName>
        <fullName evidence="1">Uncharacterized protein</fullName>
    </submittedName>
</protein>
<evidence type="ECO:0000313" key="1">
    <source>
        <dbReference type="EMBL" id="KAJ5264599.1"/>
    </source>
</evidence>
<name>A0ABQ8WE76_PENCH</name>
<sequence length="63" mass="7098">MYECKHDKHKAKINIIYPWSRVGLVPAPLQHTIFTPSSLQPSSFVGCRSRARLDQGSTDSDLI</sequence>
<gene>
    <name evidence="1" type="ORF">N7505_007392</name>
</gene>
<accession>A0ABQ8WE76</accession>
<reference evidence="1 2" key="1">
    <citation type="journal article" date="2023" name="IMA Fungus">
        <title>Comparative genomic study of the Penicillium genus elucidates a diverse pangenome and 15 lateral gene transfer events.</title>
        <authorList>
            <person name="Petersen C."/>
            <person name="Sorensen T."/>
            <person name="Nielsen M.R."/>
            <person name="Sondergaard T.E."/>
            <person name="Sorensen J.L."/>
            <person name="Fitzpatrick D.A."/>
            <person name="Frisvad J.C."/>
            <person name="Nielsen K.L."/>
        </authorList>
    </citation>
    <scope>NUCLEOTIDE SEQUENCE [LARGE SCALE GENOMIC DNA]</scope>
    <source>
        <strain evidence="1 2">IBT 3361</strain>
    </source>
</reference>
<evidence type="ECO:0000313" key="2">
    <source>
        <dbReference type="Proteomes" id="UP001220256"/>
    </source>
</evidence>
<organism evidence="1 2">
    <name type="scientific">Penicillium chrysogenum</name>
    <name type="common">Penicillium notatum</name>
    <dbReference type="NCBI Taxonomy" id="5076"/>
    <lineage>
        <taxon>Eukaryota</taxon>
        <taxon>Fungi</taxon>
        <taxon>Dikarya</taxon>
        <taxon>Ascomycota</taxon>
        <taxon>Pezizomycotina</taxon>
        <taxon>Eurotiomycetes</taxon>
        <taxon>Eurotiomycetidae</taxon>
        <taxon>Eurotiales</taxon>
        <taxon>Aspergillaceae</taxon>
        <taxon>Penicillium</taxon>
        <taxon>Penicillium chrysogenum species complex</taxon>
    </lineage>
</organism>
<comment type="caution">
    <text evidence="1">The sequence shown here is derived from an EMBL/GenBank/DDBJ whole genome shotgun (WGS) entry which is preliminary data.</text>
</comment>
<dbReference type="EMBL" id="JAPVEB010000004">
    <property type="protein sequence ID" value="KAJ5264599.1"/>
    <property type="molecule type" value="Genomic_DNA"/>
</dbReference>
<proteinExistence type="predicted"/>